<dbReference type="NCBIfam" id="NF004679">
    <property type="entry name" value="PRK06019.1-5"/>
    <property type="match status" value="1"/>
</dbReference>
<evidence type="ECO:0000256" key="6">
    <source>
        <dbReference type="RuleBase" id="RU361200"/>
    </source>
</evidence>
<sequence>MTLTVPGPTVGVIGGGQLGRMLAEAGSPLGIELIVLDPTPECPASLVARDQIVGSFDDPDAVERLAERVDILTFEIELADPDVLERVSDTYDVPVHPDPETLRMIQDKLIQKETLAHEGIPVPEFVGVAGKKDLTRAIEELDGVMVKARQGGYDGRGNAPAIEPEHAEHAIESVGGDLMAEAFVPFERELSVIGVKGADEIATYPVTETIHEEEILRESVVPARADQAQLDRAIDVAEDVLELLDGRGVYGIELFETQGGEILVNEIAPRPHNSGHWTIEGAETSQFENHLRAVLGWPLGATELRAPTVSSNILGDVEEPEPATLSGVESVLKTPHTQLHWYGKHNVRPLRKMGHVTVTDPTADPDNLAARSNLLDHTRETVSTLTFTQSTEEQ</sequence>
<dbReference type="HAMAP" id="MF_01928">
    <property type="entry name" value="PurK"/>
    <property type="match status" value="1"/>
</dbReference>
<gene>
    <name evidence="5 6 8" type="primary">purK</name>
    <name evidence="8" type="ORF">AArcSt2_11540</name>
</gene>
<dbReference type="SUPFAM" id="SSF52440">
    <property type="entry name" value="PreATP-grasp domain"/>
    <property type="match status" value="1"/>
</dbReference>
<dbReference type="Pfam" id="PF02222">
    <property type="entry name" value="ATP-grasp"/>
    <property type="match status" value="1"/>
</dbReference>
<keyword evidence="1 5" id="KW-0547">Nucleotide-binding</keyword>
<dbReference type="AlphaFoldDB" id="A0AAE3FYV3"/>
<comment type="caution">
    <text evidence="5">Lacks conserved residue(s) required for the propagation of feature annotation.</text>
</comment>
<comment type="catalytic activity">
    <reaction evidence="5 6">
        <text>5-amino-1-(5-phospho-beta-D-ribosyl)imidazole + hydrogencarbonate + ATP = 5-carboxyamino-1-(5-phospho-D-ribosyl)imidazole + ADP + phosphate + 2 H(+)</text>
        <dbReference type="Rhea" id="RHEA:19317"/>
        <dbReference type="ChEBI" id="CHEBI:15378"/>
        <dbReference type="ChEBI" id="CHEBI:17544"/>
        <dbReference type="ChEBI" id="CHEBI:30616"/>
        <dbReference type="ChEBI" id="CHEBI:43474"/>
        <dbReference type="ChEBI" id="CHEBI:58730"/>
        <dbReference type="ChEBI" id="CHEBI:137981"/>
        <dbReference type="ChEBI" id="CHEBI:456216"/>
        <dbReference type="EC" id="6.3.4.18"/>
    </reaction>
</comment>
<dbReference type="Gene3D" id="3.30.470.20">
    <property type="entry name" value="ATP-grasp fold, B domain"/>
    <property type="match status" value="1"/>
</dbReference>
<comment type="pathway">
    <text evidence="5 6">Purine metabolism; IMP biosynthesis via de novo pathway; 5-amino-1-(5-phospho-D-ribosyl)imidazole-4-carboxylate from 5-amino-1-(5-phospho-D-ribosyl)imidazole (N5-CAIR route): step 1/2.</text>
</comment>
<keyword evidence="5 6" id="KW-0436">Ligase</keyword>
<reference evidence="8" key="2">
    <citation type="submission" date="2022-02" db="EMBL/GenBank/DDBJ databases">
        <authorList>
            <person name="Elcheninov A.G."/>
            <person name="Sorokin D.Y."/>
            <person name="Kublanov I.V."/>
        </authorList>
    </citation>
    <scope>NUCLEOTIDE SEQUENCE</scope>
    <source>
        <strain evidence="8">AArc-St2</strain>
    </source>
</reference>
<dbReference type="InterPro" id="IPR016185">
    <property type="entry name" value="PreATP-grasp_dom_sf"/>
</dbReference>
<feature type="binding site" evidence="5">
    <location>
        <position position="211"/>
    </location>
    <ligand>
        <name>ATP</name>
        <dbReference type="ChEBI" id="CHEBI:30616"/>
    </ligand>
</feature>
<keyword evidence="9" id="KW-1185">Reference proteome</keyword>
<evidence type="ECO:0000256" key="3">
    <source>
        <dbReference type="ARBA" id="ARBA00022840"/>
    </source>
</evidence>
<dbReference type="PANTHER" id="PTHR11609">
    <property type="entry name" value="PURINE BIOSYNTHESIS PROTEIN 6/7, PUR6/7"/>
    <property type="match status" value="1"/>
</dbReference>
<dbReference type="PROSITE" id="PS50975">
    <property type="entry name" value="ATP_GRASP"/>
    <property type="match status" value="1"/>
</dbReference>
<dbReference type="NCBIfam" id="TIGR01161">
    <property type="entry name" value="purK"/>
    <property type="match status" value="1"/>
</dbReference>
<feature type="binding site" evidence="5">
    <location>
        <position position="189"/>
    </location>
    <ligand>
        <name>ATP</name>
        <dbReference type="ChEBI" id="CHEBI:30616"/>
    </ligand>
</feature>
<dbReference type="Pfam" id="PF17769">
    <property type="entry name" value="PurK_C"/>
    <property type="match status" value="1"/>
</dbReference>
<dbReference type="PANTHER" id="PTHR11609:SF5">
    <property type="entry name" value="PHOSPHORIBOSYLAMINOIMIDAZOLE CARBOXYLASE"/>
    <property type="match status" value="1"/>
</dbReference>
<dbReference type="InterPro" id="IPR054350">
    <property type="entry name" value="PurT/PurK_preATP-grasp"/>
</dbReference>
<comment type="subunit">
    <text evidence="5">Homodimer.</text>
</comment>
<dbReference type="SUPFAM" id="SSF51246">
    <property type="entry name" value="Rudiment single hybrid motif"/>
    <property type="match status" value="1"/>
</dbReference>
<proteinExistence type="inferred from homology"/>
<evidence type="ECO:0000313" key="9">
    <source>
        <dbReference type="Proteomes" id="UP001203207"/>
    </source>
</evidence>
<dbReference type="InterPro" id="IPR005875">
    <property type="entry name" value="PurK"/>
</dbReference>
<comment type="caution">
    <text evidence="8">The sequence shown here is derived from an EMBL/GenBank/DDBJ whole genome shotgun (WGS) entry which is preliminary data.</text>
</comment>
<dbReference type="EC" id="6.3.4.18" evidence="5 6"/>
<keyword evidence="4" id="KW-0460">Magnesium</keyword>
<evidence type="ECO:0000256" key="2">
    <source>
        <dbReference type="ARBA" id="ARBA00022755"/>
    </source>
</evidence>
<comment type="function">
    <text evidence="5">Catalyzes the ATP-dependent conversion of 5-aminoimidazole ribonucleotide (AIR) and HCO(3)(-) to N5-carboxyaminoimidazole ribonucleotide (N5-CAIR).</text>
</comment>
<evidence type="ECO:0000256" key="5">
    <source>
        <dbReference type="HAMAP-Rule" id="MF_01928"/>
    </source>
</evidence>
<dbReference type="InterPro" id="IPR013815">
    <property type="entry name" value="ATP_grasp_subdomain_1"/>
</dbReference>
<dbReference type="Pfam" id="PF22660">
    <property type="entry name" value="RS_preATP-grasp-like"/>
    <property type="match status" value="1"/>
</dbReference>
<dbReference type="InterPro" id="IPR011054">
    <property type="entry name" value="Rudment_hybrid_motif"/>
</dbReference>
<dbReference type="Proteomes" id="UP001203207">
    <property type="component" value="Unassembled WGS sequence"/>
</dbReference>
<feature type="binding site" evidence="5">
    <location>
        <position position="147"/>
    </location>
    <ligand>
        <name>ATP</name>
        <dbReference type="ChEBI" id="CHEBI:30616"/>
    </ligand>
</feature>
<dbReference type="SUPFAM" id="SSF56059">
    <property type="entry name" value="Glutathione synthetase ATP-binding domain-like"/>
    <property type="match status" value="1"/>
</dbReference>
<dbReference type="RefSeq" id="WP_250584796.1">
    <property type="nucleotide sequence ID" value="NZ_JAKRVX010000004.1"/>
</dbReference>
<keyword evidence="2 5" id="KW-0658">Purine biosynthesis</keyword>
<dbReference type="GO" id="GO:0046872">
    <property type="term" value="F:metal ion binding"/>
    <property type="evidence" value="ECO:0007669"/>
    <property type="project" value="InterPro"/>
</dbReference>
<evidence type="ECO:0000256" key="4">
    <source>
        <dbReference type="ARBA" id="ARBA00022842"/>
    </source>
</evidence>
<feature type="domain" description="ATP-grasp" evidence="7">
    <location>
        <begin position="112"/>
        <end position="295"/>
    </location>
</feature>
<dbReference type="InterPro" id="IPR011761">
    <property type="entry name" value="ATP-grasp"/>
</dbReference>
<feature type="binding site" evidence="5">
    <location>
        <position position="108"/>
    </location>
    <ligand>
        <name>ATP</name>
        <dbReference type="ChEBI" id="CHEBI:30616"/>
    </ligand>
</feature>
<evidence type="ECO:0000256" key="1">
    <source>
        <dbReference type="ARBA" id="ARBA00022741"/>
    </source>
</evidence>
<keyword evidence="3 5" id="KW-0067">ATP-binding</keyword>
<evidence type="ECO:0000313" key="8">
    <source>
        <dbReference type="EMBL" id="MCL9817578.1"/>
    </source>
</evidence>
<dbReference type="InterPro" id="IPR003135">
    <property type="entry name" value="ATP-grasp_carboxylate-amine"/>
</dbReference>
<protein>
    <recommendedName>
        <fullName evidence="5 6">N5-carboxyaminoimidazole ribonucleotide synthase</fullName>
        <shortName evidence="5 6">N5-CAIR synthase</shortName>
        <ecNumber evidence="5 6">6.3.4.18</ecNumber>
    </recommendedName>
    <alternativeName>
        <fullName evidence="5 6">5-(carboxyamino)imidazole ribonucleotide synthetase</fullName>
    </alternativeName>
</protein>
<comment type="similarity">
    <text evidence="5 6">Belongs to the PurK/PurT family.</text>
</comment>
<dbReference type="Gene3D" id="3.40.50.20">
    <property type="match status" value="1"/>
</dbReference>
<dbReference type="EMBL" id="JAKRVX010000004">
    <property type="protein sequence ID" value="MCL9817578.1"/>
    <property type="molecule type" value="Genomic_DNA"/>
</dbReference>
<dbReference type="Gene3D" id="3.30.1490.20">
    <property type="entry name" value="ATP-grasp fold, A domain"/>
    <property type="match status" value="1"/>
</dbReference>
<reference evidence="8" key="1">
    <citation type="journal article" date="2022" name="Syst. Appl. Microbiol.">
        <title>Natronocalculus amylovorans gen. nov., sp. nov., and Natranaeroarchaeum aerophilus sp. nov., dominant culturable amylolytic natronoarchaea from hypersaline soda lakes in southwestern Siberia.</title>
        <authorList>
            <person name="Sorokin D.Y."/>
            <person name="Elcheninov A.G."/>
            <person name="Khizhniak T.V."/>
            <person name="Koenen M."/>
            <person name="Bale N.J."/>
            <person name="Damste J.S.S."/>
            <person name="Kublanov I.V."/>
        </authorList>
    </citation>
    <scope>NUCLEOTIDE SEQUENCE</scope>
    <source>
        <strain evidence="8">AArc-St2</strain>
    </source>
</reference>
<dbReference type="InterPro" id="IPR040686">
    <property type="entry name" value="PurK_C"/>
</dbReference>
<name>A0AAE3FYV3_9EURY</name>
<evidence type="ECO:0000259" key="7">
    <source>
        <dbReference type="PROSITE" id="PS50975"/>
    </source>
</evidence>
<feature type="binding site" evidence="5">
    <location>
        <begin position="181"/>
        <end position="184"/>
    </location>
    <ligand>
        <name>ATP</name>
        <dbReference type="ChEBI" id="CHEBI:30616"/>
    </ligand>
</feature>
<dbReference type="GO" id="GO:0034028">
    <property type="term" value="F:5-(carboxyamino)imidazole ribonucleotide synthase activity"/>
    <property type="evidence" value="ECO:0007669"/>
    <property type="project" value="UniProtKB-UniRule"/>
</dbReference>
<dbReference type="GO" id="GO:0006189">
    <property type="term" value="P:'de novo' IMP biosynthetic process"/>
    <property type="evidence" value="ECO:0007669"/>
    <property type="project" value="UniProtKB-UniRule"/>
</dbReference>
<dbReference type="GO" id="GO:0005524">
    <property type="term" value="F:ATP binding"/>
    <property type="evidence" value="ECO:0007669"/>
    <property type="project" value="UniProtKB-UniRule"/>
</dbReference>
<comment type="function">
    <text evidence="6">Catalyzes the ATP-dependent conversion of 5-aminoimidazole ribonucleotide (AIR) and HCO(3)- to N5-carboxyaminoimidazole ribonucleotide (N5-CAIR).</text>
</comment>
<accession>A0AAE3FYV3</accession>
<dbReference type="GO" id="GO:0004638">
    <property type="term" value="F:phosphoribosylaminoimidazole carboxylase activity"/>
    <property type="evidence" value="ECO:0007669"/>
    <property type="project" value="InterPro"/>
</dbReference>
<feature type="binding site" evidence="5">
    <location>
        <begin position="265"/>
        <end position="266"/>
    </location>
    <ligand>
        <name>ATP</name>
        <dbReference type="ChEBI" id="CHEBI:30616"/>
    </ligand>
</feature>
<organism evidence="8 9">
    <name type="scientific">Natronocalculus amylovorans</name>
    <dbReference type="NCBI Taxonomy" id="2917812"/>
    <lineage>
        <taxon>Archaea</taxon>
        <taxon>Methanobacteriati</taxon>
        <taxon>Methanobacteriota</taxon>
        <taxon>Stenosarchaea group</taxon>
        <taxon>Halobacteria</taxon>
        <taxon>Halobacteriales</taxon>
        <taxon>Haloferacaceae</taxon>
        <taxon>Natronocalculus</taxon>
    </lineage>
</organism>